<keyword evidence="2" id="KW-0732">Signal</keyword>
<proteinExistence type="predicted"/>
<feature type="compositionally biased region" description="Basic and acidic residues" evidence="1">
    <location>
        <begin position="295"/>
        <end position="304"/>
    </location>
</feature>
<sequence>MMSLCYSKRRAPPLGTLFALLLAYQLPLTAGFRLSSPIVSPRGSRTVTTALPQEEGRETPSRRGMLLRGAAIVGGGLLGVSPAFGLATLNDLDVPFEEERPTLRLPDPLGGLKNMFSGPEEASEARKAEMVKEIANFRPQVLWILRKLKDGSFSGQEDDAVAVAMTATMQYKKMQKKMEEYAPEIAKSLERKDGERLKVLPDLMTGHILELFQAVSMAAVRPQINAMQKIGGTLDDFLILASNKFVIPPIPQPKAQTAEEYYGIFSCEFWGKKRAGPYSGRCVSPEEAARITQEVREREAEKQVQRQVGIPDIEPKANPLKVE</sequence>
<feature type="chain" id="PRO_5005189560" evidence="2">
    <location>
        <begin position="32"/>
        <end position="323"/>
    </location>
</feature>
<protein>
    <submittedName>
        <fullName evidence="3">Uncharacterized protein</fullName>
    </submittedName>
</protein>
<gene>
    <name evidence="3" type="ORF">Cvel_18882</name>
</gene>
<dbReference type="AlphaFoldDB" id="A0A0G4FUV0"/>
<feature type="region of interest" description="Disordered" evidence="1">
    <location>
        <begin position="295"/>
        <end position="323"/>
    </location>
</feature>
<evidence type="ECO:0000256" key="2">
    <source>
        <dbReference type="SAM" id="SignalP"/>
    </source>
</evidence>
<evidence type="ECO:0000256" key="1">
    <source>
        <dbReference type="SAM" id="MobiDB-lite"/>
    </source>
</evidence>
<name>A0A0G4FUV0_9ALVE</name>
<feature type="signal peptide" evidence="2">
    <location>
        <begin position="1"/>
        <end position="31"/>
    </location>
</feature>
<evidence type="ECO:0000313" key="3">
    <source>
        <dbReference type="EMBL" id="CEM18726.1"/>
    </source>
</evidence>
<accession>A0A0G4FUV0</accession>
<organism evidence="3">
    <name type="scientific">Chromera velia CCMP2878</name>
    <dbReference type="NCBI Taxonomy" id="1169474"/>
    <lineage>
        <taxon>Eukaryota</taxon>
        <taxon>Sar</taxon>
        <taxon>Alveolata</taxon>
        <taxon>Colpodellida</taxon>
        <taxon>Chromeraceae</taxon>
        <taxon>Chromera</taxon>
    </lineage>
</organism>
<reference evidence="3" key="1">
    <citation type="submission" date="2014-11" db="EMBL/GenBank/DDBJ databases">
        <authorList>
            <person name="Otto D Thomas"/>
            <person name="Naeem Raeece"/>
        </authorList>
    </citation>
    <scope>NUCLEOTIDE SEQUENCE</scope>
</reference>
<dbReference type="VEuPathDB" id="CryptoDB:Cvel_18882"/>
<dbReference type="EMBL" id="CDMZ01000651">
    <property type="protein sequence ID" value="CEM18726.1"/>
    <property type="molecule type" value="Genomic_DNA"/>
</dbReference>